<accession>A0AAV4B849</accession>
<dbReference type="Proteomes" id="UP000735302">
    <property type="component" value="Unassembled WGS sequence"/>
</dbReference>
<evidence type="ECO:0000313" key="2">
    <source>
        <dbReference type="EMBL" id="GFO19571.1"/>
    </source>
</evidence>
<name>A0AAV4B849_9GAST</name>
<evidence type="ECO:0000256" key="1">
    <source>
        <dbReference type="SAM" id="MobiDB-lite"/>
    </source>
</evidence>
<sequence length="91" mass="10041">MHKRNTCFIRHDKSPSAAPAQGNGDSYNLVNSDNDNSIQSDTLTRISSLRASKAAFPPAMTCCNLTVQLAHQKLTHKHVGIHLQHKIPIIK</sequence>
<dbReference type="AlphaFoldDB" id="A0AAV4B849"/>
<protein>
    <submittedName>
        <fullName evidence="2">Uncharacterized protein</fullName>
    </submittedName>
</protein>
<evidence type="ECO:0000313" key="3">
    <source>
        <dbReference type="Proteomes" id="UP000735302"/>
    </source>
</evidence>
<comment type="caution">
    <text evidence="2">The sequence shown here is derived from an EMBL/GenBank/DDBJ whole genome shotgun (WGS) entry which is preliminary data.</text>
</comment>
<organism evidence="2 3">
    <name type="scientific">Plakobranchus ocellatus</name>
    <dbReference type="NCBI Taxonomy" id="259542"/>
    <lineage>
        <taxon>Eukaryota</taxon>
        <taxon>Metazoa</taxon>
        <taxon>Spiralia</taxon>
        <taxon>Lophotrochozoa</taxon>
        <taxon>Mollusca</taxon>
        <taxon>Gastropoda</taxon>
        <taxon>Heterobranchia</taxon>
        <taxon>Euthyneura</taxon>
        <taxon>Panpulmonata</taxon>
        <taxon>Sacoglossa</taxon>
        <taxon>Placobranchoidea</taxon>
        <taxon>Plakobranchidae</taxon>
        <taxon>Plakobranchus</taxon>
    </lineage>
</organism>
<keyword evidence="3" id="KW-1185">Reference proteome</keyword>
<proteinExistence type="predicted"/>
<gene>
    <name evidence="2" type="ORF">PoB_004607600</name>
</gene>
<feature type="compositionally biased region" description="Polar residues" evidence="1">
    <location>
        <begin position="23"/>
        <end position="34"/>
    </location>
</feature>
<dbReference type="EMBL" id="BLXT01005065">
    <property type="protein sequence ID" value="GFO19571.1"/>
    <property type="molecule type" value="Genomic_DNA"/>
</dbReference>
<feature type="region of interest" description="Disordered" evidence="1">
    <location>
        <begin position="1"/>
        <end position="34"/>
    </location>
</feature>
<reference evidence="2 3" key="1">
    <citation type="journal article" date="2021" name="Elife">
        <title>Chloroplast acquisition without the gene transfer in kleptoplastic sea slugs, Plakobranchus ocellatus.</title>
        <authorList>
            <person name="Maeda T."/>
            <person name="Takahashi S."/>
            <person name="Yoshida T."/>
            <person name="Shimamura S."/>
            <person name="Takaki Y."/>
            <person name="Nagai Y."/>
            <person name="Toyoda A."/>
            <person name="Suzuki Y."/>
            <person name="Arimoto A."/>
            <person name="Ishii H."/>
            <person name="Satoh N."/>
            <person name="Nishiyama T."/>
            <person name="Hasebe M."/>
            <person name="Maruyama T."/>
            <person name="Minagawa J."/>
            <person name="Obokata J."/>
            <person name="Shigenobu S."/>
        </authorList>
    </citation>
    <scope>NUCLEOTIDE SEQUENCE [LARGE SCALE GENOMIC DNA]</scope>
</reference>